<reference evidence="6" key="2">
    <citation type="submission" date="2025-09" db="UniProtKB">
        <authorList>
            <consortium name="Ensembl"/>
        </authorList>
    </citation>
    <scope>IDENTIFICATION</scope>
</reference>
<evidence type="ECO:0000313" key="6">
    <source>
        <dbReference type="Ensembl" id="ENSCVAP00000022775.1"/>
    </source>
</evidence>
<evidence type="ECO:0000256" key="4">
    <source>
        <dbReference type="SAM" id="Coils"/>
    </source>
</evidence>
<evidence type="ECO:0000256" key="2">
    <source>
        <dbReference type="ARBA" id="ARBA00022741"/>
    </source>
</evidence>
<comment type="similarity">
    <text evidence="1">Belongs to the TRAFAC class TrmE-Era-EngA-EngB-Septin-like GTPase superfamily. AIG1/Toc34/Toc159-like paraseptin GTPase family. IAN subfamily.</text>
</comment>
<dbReference type="PANTHER" id="PTHR10903:SF62">
    <property type="entry name" value="GTPASE IMAP FAMILY MEMBER 4-LIKE-RELATED"/>
    <property type="match status" value="1"/>
</dbReference>
<dbReference type="SUPFAM" id="SSF52540">
    <property type="entry name" value="P-loop containing nucleoside triphosphate hydrolases"/>
    <property type="match status" value="1"/>
</dbReference>
<dbReference type="FunFam" id="3.40.50.300:FF:000366">
    <property type="entry name" value="GTPase, IMAP family member 2"/>
    <property type="match status" value="1"/>
</dbReference>
<dbReference type="GeneTree" id="ENSGT01150000286992"/>
<dbReference type="InterPro" id="IPR045058">
    <property type="entry name" value="GIMA/IAN/Toc"/>
</dbReference>
<evidence type="ECO:0000259" key="5">
    <source>
        <dbReference type="PROSITE" id="PS51720"/>
    </source>
</evidence>
<accession>A0A3Q2GCH1</accession>
<protein>
    <recommendedName>
        <fullName evidence="5">AIG1-type G domain-containing protein</fullName>
    </recommendedName>
</protein>
<dbReference type="Proteomes" id="UP000265020">
    <property type="component" value="Unassembled WGS sequence"/>
</dbReference>
<evidence type="ECO:0000256" key="3">
    <source>
        <dbReference type="ARBA" id="ARBA00023134"/>
    </source>
</evidence>
<keyword evidence="7" id="KW-1185">Reference proteome</keyword>
<dbReference type="InterPro" id="IPR006703">
    <property type="entry name" value="G_AIG1"/>
</dbReference>
<name>A0A3Q2GCH1_CYPVA</name>
<dbReference type="PANTHER" id="PTHR10903">
    <property type="entry name" value="GTPASE, IMAP FAMILY MEMBER-RELATED"/>
    <property type="match status" value="1"/>
</dbReference>
<sequence>LGTSKRIVIVGQTGVGKSSLGNKIFKDEKFTISHDPDSGRRICETKTKCIGGKEITLIDLPGICDPEKDEKELKPALFKCITECSPGPHVFLIVLNIEECIEKGKDIISKLHEYLSEDVFKHAIVVFTHGNSLPKSQRVKDFVKTNRYLNDLVEKCGNRCHIVDNKHWRKRSKYRYRSNKYQVKKLLESIEMTVEANGGSCYTNDMLQEIEKNIEQEEKQIKESSRNLPDEKIREAARDKVHEDVCKKGSDVTARDLLGVILGATFISVLFALRSKASKFLTVAVNALSGTAAKAIETVTKAAVDTAGVATKEDTKLGSVKKPTEVKKETIKEEGKGSEVTRVFLEAAASIAGINPATVTATKVVVGVLGNLLRSYEGAE</sequence>
<dbReference type="Ensembl" id="ENSCVAT00000008453.1">
    <property type="protein sequence ID" value="ENSCVAP00000022775.1"/>
    <property type="gene ID" value="ENSCVAG00000005659.1"/>
</dbReference>
<dbReference type="PROSITE" id="PS51720">
    <property type="entry name" value="G_AIG1"/>
    <property type="match status" value="1"/>
</dbReference>
<feature type="coiled-coil region" evidence="4">
    <location>
        <begin position="207"/>
        <end position="234"/>
    </location>
</feature>
<organism evidence="6 7">
    <name type="scientific">Cyprinodon variegatus</name>
    <name type="common">Sheepshead minnow</name>
    <dbReference type="NCBI Taxonomy" id="28743"/>
    <lineage>
        <taxon>Eukaryota</taxon>
        <taxon>Metazoa</taxon>
        <taxon>Chordata</taxon>
        <taxon>Craniata</taxon>
        <taxon>Vertebrata</taxon>
        <taxon>Euteleostomi</taxon>
        <taxon>Actinopterygii</taxon>
        <taxon>Neopterygii</taxon>
        <taxon>Teleostei</taxon>
        <taxon>Neoteleostei</taxon>
        <taxon>Acanthomorphata</taxon>
        <taxon>Ovalentaria</taxon>
        <taxon>Atherinomorphae</taxon>
        <taxon>Cyprinodontiformes</taxon>
        <taxon>Cyprinodontidae</taxon>
        <taxon>Cyprinodon</taxon>
    </lineage>
</organism>
<keyword evidence="3" id="KW-0342">GTP-binding</keyword>
<evidence type="ECO:0000313" key="7">
    <source>
        <dbReference type="Proteomes" id="UP000265020"/>
    </source>
</evidence>
<dbReference type="InterPro" id="IPR027417">
    <property type="entry name" value="P-loop_NTPase"/>
</dbReference>
<feature type="domain" description="AIG1-type G" evidence="5">
    <location>
        <begin position="2"/>
        <end position="211"/>
    </location>
</feature>
<dbReference type="AlphaFoldDB" id="A0A3Q2GCH1"/>
<reference evidence="6" key="1">
    <citation type="submission" date="2025-08" db="UniProtKB">
        <authorList>
            <consortium name="Ensembl"/>
        </authorList>
    </citation>
    <scope>IDENTIFICATION</scope>
</reference>
<dbReference type="Gene3D" id="3.40.50.300">
    <property type="entry name" value="P-loop containing nucleotide triphosphate hydrolases"/>
    <property type="match status" value="1"/>
</dbReference>
<evidence type="ECO:0000256" key="1">
    <source>
        <dbReference type="ARBA" id="ARBA00008535"/>
    </source>
</evidence>
<proteinExistence type="inferred from homology"/>
<dbReference type="Pfam" id="PF04548">
    <property type="entry name" value="AIG1"/>
    <property type="match status" value="1"/>
</dbReference>
<dbReference type="STRING" id="28743.ENSCVAP00000022775"/>
<keyword evidence="2" id="KW-0547">Nucleotide-binding</keyword>
<keyword evidence="4" id="KW-0175">Coiled coil</keyword>
<dbReference type="GO" id="GO:0005525">
    <property type="term" value="F:GTP binding"/>
    <property type="evidence" value="ECO:0007669"/>
    <property type="project" value="UniProtKB-KW"/>
</dbReference>